<dbReference type="GO" id="GO:0005886">
    <property type="term" value="C:plasma membrane"/>
    <property type="evidence" value="ECO:0007669"/>
    <property type="project" value="TreeGrafter"/>
</dbReference>
<feature type="transmembrane region" description="Helical" evidence="6">
    <location>
        <begin position="202"/>
        <end position="223"/>
    </location>
</feature>
<keyword evidence="4 6" id="KW-0472">Membrane</keyword>
<dbReference type="InterPro" id="IPR000276">
    <property type="entry name" value="GPCR_Rhodpsn"/>
</dbReference>
<dbReference type="EMBL" id="LNZH02000130">
    <property type="protein sequence ID" value="OCB90463.1"/>
    <property type="molecule type" value="Genomic_DNA"/>
</dbReference>
<evidence type="ECO:0000256" key="6">
    <source>
        <dbReference type="SAM" id="Phobius"/>
    </source>
</evidence>
<feature type="compositionally biased region" description="Polar residues" evidence="5">
    <location>
        <begin position="745"/>
        <end position="754"/>
    </location>
</feature>
<feature type="region of interest" description="Disordered" evidence="5">
    <location>
        <begin position="620"/>
        <end position="640"/>
    </location>
</feature>
<dbReference type="PANTHER" id="PTHR23112:SF37">
    <property type="entry name" value="G PROTEIN-COUPLED RECEPTOR GPR1"/>
    <property type="match status" value="1"/>
</dbReference>
<feature type="compositionally biased region" description="Polar residues" evidence="5">
    <location>
        <begin position="806"/>
        <end position="818"/>
    </location>
</feature>
<reference evidence="7" key="1">
    <citation type="submission" date="2016-06" db="EMBL/GenBank/DDBJ databases">
        <title>Draft Genome sequence of the fungus Inonotus baumii.</title>
        <authorList>
            <person name="Zhu H."/>
            <person name="Lin W."/>
        </authorList>
    </citation>
    <scope>NUCLEOTIDE SEQUENCE</scope>
    <source>
        <strain evidence="7">821</strain>
    </source>
</reference>
<protein>
    <recommendedName>
        <fullName evidence="9">Glucose receptor Git3 N-terminal domain-containing protein</fullName>
    </recommendedName>
</protein>
<evidence type="ECO:0000256" key="1">
    <source>
        <dbReference type="ARBA" id="ARBA00004141"/>
    </source>
</evidence>
<dbReference type="GO" id="GO:0004930">
    <property type="term" value="F:G protein-coupled receptor activity"/>
    <property type="evidence" value="ECO:0007669"/>
    <property type="project" value="InterPro"/>
</dbReference>
<feature type="transmembrane region" description="Helical" evidence="6">
    <location>
        <begin position="256"/>
        <end position="274"/>
    </location>
</feature>
<comment type="subcellular location">
    <subcellularLocation>
        <location evidence="1">Membrane</location>
        <topology evidence="1">Multi-pass membrane protein</topology>
    </subcellularLocation>
</comment>
<organism evidence="7 8">
    <name type="scientific">Sanghuangporus baumii</name>
    <name type="common">Phellinus baumii</name>
    <dbReference type="NCBI Taxonomy" id="108892"/>
    <lineage>
        <taxon>Eukaryota</taxon>
        <taxon>Fungi</taxon>
        <taxon>Dikarya</taxon>
        <taxon>Basidiomycota</taxon>
        <taxon>Agaricomycotina</taxon>
        <taxon>Agaricomycetes</taxon>
        <taxon>Hymenochaetales</taxon>
        <taxon>Hymenochaetaceae</taxon>
        <taxon>Sanghuangporus</taxon>
    </lineage>
</organism>
<evidence type="ECO:0008006" key="9">
    <source>
        <dbReference type="Google" id="ProtNLM"/>
    </source>
</evidence>
<evidence type="ECO:0000256" key="5">
    <source>
        <dbReference type="SAM" id="MobiDB-lite"/>
    </source>
</evidence>
<dbReference type="OrthoDB" id="100006at2759"/>
<accession>A0A9Q5I2G6</accession>
<dbReference type="CDD" id="cd00637">
    <property type="entry name" value="7tm_classA_rhodopsin-like"/>
    <property type="match status" value="1"/>
</dbReference>
<feature type="compositionally biased region" description="Polar residues" evidence="5">
    <location>
        <begin position="621"/>
        <end position="637"/>
    </location>
</feature>
<feature type="transmembrane region" description="Helical" evidence="6">
    <location>
        <begin position="123"/>
        <end position="148"/>
    </location>
</feature>
<feature type="region of interest" description="Disordered" evidence="5">
    <location>
        <begin position="498"/>
        <end position="563"/>
    </location>
</feature>
<feature type="region of interest" description="Disordered" evidence="5">
    <location>
        <begin position="451"/>
        <end position="472"/>
    </location>
</feature>
<feature type="compositionally biased region" description="Basic and acidic residues" evidence="5">
    <location>
        <begin position="505"/>
        <end position="517"/>
    </location>
</feature>
<keyword evidence="2 6" id="KW-0812">Transmembrane</keyword>
<feature type="compositionally biased region" description="Polar residues" evidence="5">
    <location>
        <begin position="773"/>
        <end position="783"/>
    </location>
</feature>
<feature type="compositionally biased region" description="Low complexity" evidence="5">
    <location>
        <begin position="715"/>
        <end position="728"/>
    </location>
</feature>
<dbReference type="SUPFAM" id="SSF81321">
    <property type="entry name" value="Family A G protein-coupled receptor-like"/>
    <property type="match status" value="1"/>
</dbReference>
<feature type="transmembrane region" description="Helical" evidence="6">
    <location>
        <begin position="345"/>
        <end position="364"/>
    </location>
</feature>
<dbReference type="Pfam" id="PF00001">
    <property type="entry name" value="7tm_1"/>
    <property type="match status" value="1"/>
</dbReference>
<dbReference type="GO" id="GO:0007189">
    <property type="term" value="P:adenylate cyclase-activating G protein-coupled receptor signaling pathway"/>
    <property type="evidence" value="ECO:0007669"/>
    <property type="project" value="TreeGrafter"/>
</dbReference>
<evidence type="ECO:0000256" key="4">
    <source>
        <dbReference type="ARBA" id="ARBA00023136"/>
    </source>
</evidence>
<dbReference type="PANTHER" id="PTHR23112">
    <property type="entry name" value="G PROTEIN-COUPLED RECEPTOR 157-RELATED"/>
    <property type="match status" value="1"/>
</dbReference>
<keyword evidence="8" id="KW-1185">Reference proteome</keyword>
<keyword evidence="3 6" id="KW-1133">Transmembrane helix</keyword>
<gene>
    <name evidence="7" type="ORF">A7U60_g2315</name>
</gene>
<dbReference type="Proteomes" id="UP000757232">
    <property type="component" value="Unassembled WGS sequence"/>
</dbReference>
<feature type="compositionally biased region" description="Polar residues" evidence="5">
    <location>
        <begin position="857"/>
        <end position="869"/>
    </location>
</feature>
<evidence type="ECO:0000313" key="8">
    <source>
        <dbReference type="Proteomes" id="UP000757232"/>
    </source>
</evidence>
<evidence type="ECO:0000256" key="3">
    <source>
        <dbReference type="ARBA" id="ARBA00022989"/>
    </source>
</evidence>
<feature type="region of interest" description="Disordered" evidence="5">
    <location>
        <begin position="804"/>
        <end position="869"/>
    </location>
</feature>
<evidence type="ECO:0000313" key="7">
    <source>
        <dbReference type="EMBL" id="OCB90463.1"/>
    </source>
</evidence>
<comment type="caution">
    <text evidence="7">The sequence shown here is derived from an EMBL/GenBank/DDBJ whole genome shotgun (WGS) entry which is preliminary data.</text>
</comment>
<feature type="transmembrane region" description="Helical" evidence="6">
    <location>
        <begin position="78"/>
        <end position="102"/>
    </location>
</feature>
<feature type="compositionally biased region" description="Basic and acidic residues" evidence="5">
    <location>
        <begin position="462"/>
        <end position="472"/>
    </location>
</feature>
<feature type="region of interest" description="Disordered" evidence="5">
    <location>
        <begin position="715"/>
        <end position="785"/>
    </location>
</feature>
<dbReference type="Gene3D" id="1.20.1070.10">
    <property type="entry name" value="Rhodopsin 7-helix transmembrane proteins"/>
    <property type="match status" value="1"/>
</dbReference>
<feature type="transmembrane region" description="Helical" evidence="6">
    <location>
        <begin position="168"/>
        <end position="190"/>
    </location>
</feature>
<sequence>MLRFVFAGAYITGRPSRSHFVVPARKIYFRLPSTRPADPVVLGTHACSFRDSAALVMVAEHVAVSEQCLTVLTDEQSIGLIFIIVCSFLSFLAIAVTLILYIDRVFKIWCYSSGTRVFLKTDVDVYFLSLLFADMLVAVSGIMNLKWVNERQTSCSGFCSVQGGLEHIGTPAVALSTLAIALHTFFVVFFRWTPPRTRSIGFFVLIGIWTFLFLLVLVPALSLSSDPSKPPFYTPSPAWCYIGTAHIALRAGASYVFAWLAAIGSGVLYVLLFFRLRGALPERRVQGRLSRTLSAGLRRWWSGEFNTSRDRDGQLLERVIAMRGDGEENDPEGRRILTIYEARKMLWYPCLFTITILPISATRWTSFTEYSSHSPPRHEVPFGVTAAAASLFKLGGVIDVLLFTFTRPNVLLFSASREVGVGEGSTSSRRNPIARLRRDWSSWLRGWKRRGGESEGEMEMQDMTRPDSRRGEIRTLLSTEEDGRVDIRSQILLVPRARASSGLESRQDQDGRRDSSSRRSTGNLDEGDPLNLDLSEEFDYKPVSIPNSPFTAPPRGSSLRVREGRHLSFKTRSSFSPLTLDLPDPRTSGLSDLIHPWMPMQREERVAFLNLSPCSMPGSIGASSQGRDLGGTTSTNEAPADGWTTRKVCRFDASSGSDVPGDFPGQTGYDHVDISETPETRNIVDESSTIEIPIASAGGEQSLENSFVQEDLLSASSVSRRDSTSSLASRERRLRGPRPPPVHKLSSSSDTFVTHSRPVRPTIGIPSPRSFRASPSYQSSTRSPRIRFPHSALAAIPEHRLLDSFPPTSLQSPPSIAPTSPLFFREKRPPTRPRSLSDGAVRSQGHRGKTALDVASGSRSKYSSFINMT</sequence>
<dbReference type="AlphaFoldDB" id="A0A9Q5I2G6"/>
<evidence type="ECO:0000256" key="2">
    <source>
        <dbReference type="ARBA" id="ARBA00022692"/>
    </source>
</evidence>
<proteinExistence type="predicted"/>
<name>A0A9Q5I2G6_SANBA</name>